<feature type="region of interest" description="Disordered" evidence="1">
    <location>
        <begin position="1"/>
        <end position="108"/>
    </location>
</feature>
<reference evidence="2 3" key="1">
    <citation type="submission" date="2019-06" db="EMBL/GenBank/DDBJ databases">
        <authorList>
            <person name="Broberg M."/>
        </authorList>
    </citation>
    <scope>NUCLEOTIDE SEQUENCE [LARGE SCALE GENOMIC DNA]</scope>
</reference>
<evidence type="ECO:0000313" key="3">
    <source>
        <dbReference type="Proteomes" id="UP000766486"/>
    </source>
</evidence>
<sequence>MASFTPSQQRASQHQSNNSNKLVDPAASDLSASAYSSQCIDPASLSNEAADPASNNHDLQAPAPNQNNILPSPYDSSLGFSPSDRSNTSYTQQTTDPAGQSNHSYTQQTTVQQAYPQNYALAPTYTHSSNSPLGPTGQILPLHYQTYHNPSLVTYTQAPLHTTAPPPQQPHQESTQARQLAQRTVSPQVGMSHGKRPPATMQVDQSASLAMNGQRPTSHAMQRQPMAPSRNNYRGGSQEISPPSKPKIAPPEAFGNLMKDAQAHIDRLNQVVPRQPEISPPTAQPSTDSTNPPLSRPAPGQLATVVANVSTAQATHDESVDLTQPEPSNEAPQAQQEEETIWQLCERVCPAEYPPHDLPDVSGDQQRPPVDPPNTIHQATQAAAGLLGQSAKPYETR</sequence>
<keyword evidence="3" id="KW-1185">Reference proteome</keyword>
<organism evidence="2 3">
    <name type="scientific">Bionectria ochroleuca</name>
    <name type="common">Gliocladium roseum</name>
    <dbReference type="NCBI Taxonomy" id="29856"/>
    <lineage>
        <taxon>Eukaryota</taxon>
        <taxon>Fungi</taxon>
        <taxon>Dikarya</taxon>
        <taxon>Ascomycota</taxon>
        <taxon>Pezizomycotina</taxon>
        <taxon>Sordariomycetes</taxon>
        <taxon>Hypocreomycetidae</taxon>
        <taxon>Hypocreales</taxon>
        <taxon>Bionectriaceae</taxon>
        <taxon>Clonostachys</taxon>
    </lineage>
</organism>
<feature type="compositionally biased region" description="Polar residues" evidence="1">
    <location>
        <begin position="53"/>
        <end position="108"/>
    </location>
</feature>
<feature type="compositionally biased region" description="Polar residues" evidence="1">
    <location>
        <begin position="284"/>
        <end position="293"/>
    </location>
</feature>
<dbReference type="EMBL" id="CABFNS010000837">
    <property type="protein sequence ID" value="VUC31977.1"/>
    <property type="molecule type" value="Genomic_DNA"/>
</dbReference>
<evidence type="ECO:0000313" key="2">
    <source>
        <dbReference type="EMBL" id="VUC31977.1"/>
    </source>
</evidence>
<name>A0ABY6UL39_BIOOC</name>
<feature type="compositionally biased region" description="Polar residues" evidence="1">
    <location>
        <begin position="321"/>
        <end position="335"/>
    </location>
</feature>
<feature type="compositionally biased region" description="Low complexity" evidence="1">
    <location>
        <begin position="26"/>
        <end position="37"/>
    </location>
</feature>
<evidence type="ECO:0000256" key="1">
    <source>
        <dbReference type="SAM" id="MobiDB-lite"/>
    </source>
</evidence>
<feature type="compositionally biased region" description="Polar residues" evidence="1">
    <location>
        <begin position="202"/>
        <end position="221"/>
    </location>
</feature>
<comment type="caution">
    <text evidence="2">The sequence shown here is derived from an EMBL/GenBank/DDBJ whole genome shotgun (WGS) entry which is preliminary data.</text>
</comment>
<feature type="compositionally biased region" description="Low complexity" evidence="1">
    <location>
        <begin position="378"/>
        <end position="391"/>
    </location>
</feature>
<proteinExistence type="predicted"/>
<protein>
    <submittedName>
        <fullName evidence="2">Uncharacterized protein</fullName>
    </submittedName>
</protein>
<feature type="compositionally biased region" description="Polar residues" evidence="1">
    <location>
        <begin position="173"/>
        <end position="189"/>
    </location>
</feature>
<feature type="region of interest" description="Disordered" evidence="1">
    <location>
        <begin position="314"/>
        <end position="397"/>
    </location>
</feature>
<dbReference type="Proteomes" id="UP000766486">
    <property type="component" value="Unassembled WGS sequence"/>
</dbReference>
<accession>A0ABY6UL39</accession>
<feature type="region of interest" description="Disordered" evidence="1">
    <location>
        <begin position="158"/>
        <end position="252"/>
    </location>
</feature>
<gene>
    <name evidence="2" type="ORF">CLO192961_LOCUS315831</name>
</gene>
<feature type="region of interest" description="Disordered" evidence="1">
    <location>
        <begin position="275"/>
        <end position="299"/>
    </location>
</feature>
<feature type="compositionally biased region" description="Polar residues" evidence="1">
    <location>
        <begin position="1"/>
        <end position="21"/>
    </location>
</feature>